<evidence type="ECO:0000313" key="3">
    <source>
        <dbReference type="Proteomes" id="UP000567067"/>
    </source>
</evidence>
<keyword evidence="1" id="KW-0472">Membrane</keyword>
<evidence type="ECO:0000313" key="2">
    <source>
        <dbReference type="EMBL" id="MBA9085704.1"/>
    </source>
</evidence>
<dbReference type="RefSeq" id="WP_182535534.1">
    <property type="nucleotide sequence ID" value="NZ_JACJIP010000012.1"/>
</dbReference>
<dbReference type="SUPFAM" id="SSF52833">
    <property type="entry name" value="Thioredoxin-like"/>
    <property type="match status" value="1"/>
</dbReference>
<dbReference type="PROSITE" id="PS00194">
    <property type="entry name" value="THIOREDOXIN_1"/>
    <property type="match status" value="1"/>
</dbReference>
<dbReference type="AlphaFoldDB" id="A0A7W3STA8"/>
<organism evidence="2 3">
    <name type="scientific">Fontibacillus solani</name>
    <dbReference type="NCBI Taxonomy" id="1572857"/>
    <lineage>
        <taxon>Bacteria</taxon>
        <taxon>Bacillati</taxon>
        <taxon>Bacillota</taxon>
        <taxon>Bacilli</taxon>
        <taxon>Bacillales</taxon>
        <taxon>Paenibacillaceae</taxon>
        <taxon>Fontibacillus</taxon>
    </lineage>
</organism>
<gene>
    <name evidence="2" type="ORF">FHR92_002171</name>
</gene>
<proteinExistence type="predicted"/>
<dbReference type="InterPro" id="IPR036249">
    <property type="entry name" value="Thioredoxin-like_sf"/>
</dbReference>
<dbReference type="EMBL" id="JACJIP010000012">
    <property type="protein sequence ID" value="MBA9085704.1"/>
    <property type="molecule type" value="Genomic_DNA"/>
</dbReference>
<feature type="transmembrane region" description="Helical" evidence="1">
    <location>
        <begin position="6"/>
        <end position="30"/>
    </location>
</feature>
<protein>
    <recommendedName>
        <fullName evidence="4">Thioredoxin domain-containing protein</fullName>
    </recommendedName>
</protein>
<evidence type="ECO:0000256" key="1">
    <source>
        <dbReference type="SAM" id="Phobius"/>
    </source>
</evidence>
<accession>A0A7W3STA8</accession>
<keyword evidence="3" id="KW-1185">Reference proteome</keyword>
<keyword evidence="1" id="KW-0812">Transmembrane</keyword>
<dbReference type="Gene3D" id="3.40.30.10">
    <property type="entry name" value="Glutaredoxin"/>
    <property type="match status" value="1"/>
</dbReference>
<evidence type="ECO:0008006" key="4">
    <source>
        <dbReference type="Google" id="ProtNLM"/>
    </source>
</evidence>
<keyword evidence="1" id="KW-1133">Transmembrane helix</keyword>
<dbReference type="InterPro" id="IPR017937">
    <property type="entry name" value="Thioredoxin_CS"/>
</dbReference>
<sequence length="178" mass="19870">MDIFNISYVVLWIVVIIVAYGVVTVLNGAIKIRSTLYEQHEGLPQGVPFPLDGRVPFNAKPVSLTNHGKIATLVFLTSSGCLACKKLYPAINDLQKRMPLYQYLVMMSGTEEEVQVIMKDYEIQAPVIRVDNFKDLQTPFVPFGYYVSEDGTIRAKGIVNNEFHAQALISSGDRRISA</sequence>
<reference evidence="2 3" key="1">
    <citation type="submission" date="2020-08" db="EMBL/GenBank/DDBJ databases">
        <title>Genomic Encyclopedia of Type Strains, Phase III (KMG-III): the genomes of soil and plant-associated and newly described type strains.</title>
        <authorList>
            <person name="Whitman W."/>
        </authorList>
    </citation>
    <scope>NUCLEOTIDE SEQUENCE [LARGE SCALE GENOMIC DNA]</scope>
    <source>
        <strain evidence="2 3">CECT 8693</strain>
    </source>
</reference>
<comment type="caution">
    <text evidence="2">The sequence shown here is derived from an EMBL/GenBank/DDBJ whole genome shotgun (WGS) entry which is preliminary data.</text>
</comment>
<name>A0A7W3STA8_9BACL</name>
<dbReference type="Proteomes" id="UP000567067">
    <property type="component" value="Unassembled WGS sequence"/>
</dbReference>